<dbReference type="InterPro" id="IPR007813">
    <property type="entry name" value="PilN"/>
</dbReference>
<keyword evidence="1" id="KW-1133">Transmembrane helix</keyword>
<dbReference type="eggNOG" id="COG3166">
    <property type="taxonomic scope" value="Bacteria"/>
</dbReference>
<accession>A0A1I2LEQ2</accession>
<name>A0A1I2LEQ2_9CLOT</name>
<dbReference type="Proteomes" id="UP000246114">
    <property type="component" value="Unassembled WGS sequence"/>
</dbReference>
<keyword evidence="1" id="KW-0812">Transmembrane</keyword>
<evidence type="ECO:0000313" key="2">
    <source>
        <dbReference type="EMBL" id="PWL52438.1"/>
    </source>
</evidence>
<feature type="transmembrane region" description="Helical" evidence="1">
    <location>
        <begin position="21"/>
        <end position="41"/>
    </location>
</feature>
<dbReference type="OrthoDB" id="1707667at2"/>
<dbReference type="EMBL" id="FOOE01000009">
    <property type="protein sequence ID" value="SFF75566.1"/>
    <property type="molecule type" value="Genomic_DNA"/>
</dbReference>
<dbReference type="RefSeq" id="WP_027637587.1">
    <property type="nucleotide sequence ID" value="NZ_BAAACD010000005.1"/>
</dbReference>
<organism evidence="3 4">
    <name type="scientific">Clostridium cadaveris</name>
    <dbReference type="NCBI Taxonomy" id="1529"/>
    <lineage>
        <taxon>Bacteria</taxon>
        <taxon>Bacillati</taxon>
        <taxon>Bacillota</taxon>
        <taxon>Clostridia</taxon>
        <taxon>Eubacteriales</taxon>
        <taxon>Clostridiaceae</taxon>
        <taxon>Clostridium</taxon>
    </lineage>
</organism>
<reference evidence="2 5" key="2">
    <citation type="submission" date="2018-03" db="EMBL/GenBank/DDBJ databases">
        <title>The uncultured portion of the human microbiome is neutrally assembled.</title>
        <authorList>
            <person name="Jeraldo P."/>
            <person name="Boardman L."/>
            <person name="White B.A."/>
            <person name="Nelson H."/>
            <person name="Goldenfeld N."/>
            <person name="Chia N."/>
        </authorList>
    </citation>
    <scope>NUCLEOTIDE SEQUENCE [LARGE SCALE GENOMIC DNA]</scope>
    <source>
        <strain evidence="2">CIM:MAG 903</strain>
    </source>
</reference>
<proteinExistence type="predicted"/>
<evidence type="ECO:0000313" key="3">
    <source>
        <dbReference type="EMBL" id="SFF75566.1"/>
    </source>
</evidence>
<reference evidence="3 4" key="1">
    <citation type="submission" date="2016-10" db="EMBL/GenBank/DDBJ databases">
        <authorList>
            <person name="de Groot N.N."/>
        </authorList>
    </citation>
    <scope>NUCLEOTIDE SEQUENCE [LARGE SCALE GENOMIC DNA]</scope>
    <source>
        <strain evidence="3 4">NLAE-zl-G419</strain>
    </source>
</reference>
<dbReference type="Pfam" id="PF05137">
    <property type="entry name" value="PilN"/>
    <property type="match status" value="1"/>
</dbReference>
<protein>
    <submittedName>
        <fullName evidence="3">Fimbrial assembly protein (PilN)</fullName>
    </submittedName>
</protein>
<keyword evidence="1" id="KW-0472">Membrane</keyword>
<sequence length="187" mass="21767">MRDFNFFEPYIGESKKNNMNFICSTIIPSLVGLFIVVTFSLNKIYEYKLKSEMTQYNNEIKAKGYEIGKVDEQEKKLSILNKYYEEVSKVQADIESKDDIDYKCIHDVKGAMPKELSLYSIEMKESLVTVTGRAKSRENIAELQKNFRGLEYFEEVSMYKIEETKAGEEFSFMMKCTLKGGQLHESK</sequence>
<gene>
    <name evidence="2" type="ORF">DBY38_10930</name>
    <name evidence="3" type="ORF">SAMN04487885_10962</name>
</gene>
<dbReference type="Proteomes" id="UP000182135">
    <property type="component" value="Unassembled WGS sequence"/>
</dbReference>
<dbReference type="EMBL" id="QAMZ01000049">
    <property type="protein sequence ID" value="PWL52438.1"/>
    <property type="molecule type" value="Genomic_DNA"/>
</dbReference>
<keyword evidence="4" id="KW-1185">Reference proteome</keyword>
<evidence type="ECO:0000313" key="5">
    <source>
        <dbReference type="Proteomes" id="UP000246114"/>
    </source>
</evidence>
<evidence type="ECO:0000313" key="4">
    <source>
        <dbReference type="Proteomes" id="UP000182135"/>
    </source>
</evidence>
<dbReference type="AlphaFoldDB" id="A0A1I2LEQ2"/>
<evidence type="ECO:0000256" key="1">
    <source>
        <dbReference type="SAM" id="Phobius"/>
    </source>
</evidence>
<dbReference type="GeneID" id="90545890"/>
<dbReference type="STRING" id="1529.SAMN04487885_10962"/>